<dbReference type="PANTHER" id="PTHR20875">
    <property type="entry name" value="EF-HAND CALCIUM-BINDING DOMAIN-CONTAINING PROTEIN 6-RELATED"/>
    <property type="match status" value="1"/>
</dbReference>
<dbReference type="GO" id="GO:0005654">
    <property type="term" value="C:nucleoplasm"/>
    <property type="evidence" value="ECO:0007669"/>
    <property type="project" value="TreeGrafter"/>
</dbReference>
<feature type="region of interest" description="Disordered" evidence="1">
    <location>
        <begin position="1"/>
        <end position="26"/>
    </location>
</feature>
<dbReference type="GO" id="GO:0005509">
    <property type="term" value="F:calcium ion binding"/>
    <property type="evidence" value="ECO:0007669"/>
    <property type="project" value="InterPro"/>
</dbReference>
<dbReference type="InterPro" id="IPR052603">
    <property type="entry name" value="EFCB6"/>
</dbReference>
<dbReference type="SUPFAM" id="SSF47473">
    <property type="entry name" value="EF-hand"/>
    <property type="match status" value="2"/>
</dbReference>
<reference evidence="3" key="1">
    <citation type="submission" date="2021-02" db="EMBL/GenBank/DDBJ databases">
        <authorList>
            <person name="Nowell W R."/>
        </authorList>
    </citation>
    <scope>NUCLEOTIDE SEQUENCE</scope>
</reference>
<proteinExistence type="predicted"/>
<feature type="compositionally biased region" description="Polar residues" evidence="1">
    <location>
        <begin position="1"/>
        <end position="13"/>
    </location>
</feature>
<evidence type="ECO:0000313" key="3">
    <source>
        <dbReference type="EMBL" id="CAF0763127.1"/>
    </source>
</evidence>
<dbReference type="InterPro" id="IPR011992">
    <property type="entry name" value="EF-hand-dom_pair"/>
</dbReference>
<organism evidence="3 4">
    <name type="scientific">Adineta steineri</name>
    <dbReference type="NCBI Taxonomy" id="433720"/>
    <lineage>
        <taxon>Eukaryota</taxon>
        <taxon>Metazoa</taxon>
        <taxon>Spiralia</taxon>
        <taxon>Gnathifera</taxon>
        <taxon>Rotifera</taxon>
        <taxon>Eurotatoria</taxon>
        <taxon>Bdelloidea</taxon>
        <taxon>Adinetida</taxon>
        <taxon>Adinetidae</taxon>
        <taxon>Adineta</taxon>
    </lineage>
</organism>
<gene>
    <name evidence="3" type="ORF">JYZ213_LOCUS3179</name>
</gene>
<evidence type="ECO:0000313" key="4">
    <source>
        <dbReference type="Proteomes" id="UP000663845"/>
    </source>
</evidence>
<accession>A0A813Q7D7</accession>
<dbReference type="PANTHER" id="PTHR20875:SF2">
    <property type="entry name" value="EF-HAND CALCIUM-BINDING DOMAIN-CONTAINING PROTEIN 6"/>
    <property type="match status" value="1"/>
</dbReference>
<comment type="caution">
    <text evidence="3">The sequence shown here is derived from an EMBL/GenBank/DDBJ whole genome shotgun (WGS) entry which is preliminary data.</text>
</comment>
<sequence length="465" mass="55345">MATSVASSYTAGSMSPEGMRRPPSNLYQSIRPLRRERTIMDKEFHRTRQSKSAYSPDLPVRSSVFSGEKQYEQRPVSTQEEVYTVLNCTNEMKQKRQLPYKRLLYYLMKIKIPYSKDRNSQPKFSEKKSEQKLLIPPRNLTYIERALNDVIRLRMHTLTKAFSNIDQPRTDYINREQFYKVLQDIETDIRRSEVNFFWSASGFPTHESVPFANLIKQIVVFNRDDNQSNLKQFQRVQTGRQRHAQLATTRSVFTPGRISDLSNMGQSMDYREIYNRILPYVRQNYIRIKNDLLENDPTACGSVNFSVLQNIFDYYSIPINEEELRTLVRLDDRHNGSKIQYPFFIRKYHPDGPVIKISPWTRVHPVYEQLVQKQYTKRPSKEVYDQRTQNPRDLNTLIRLFHSYDKSRKGSLTNNEYYSLLHDNGIDINKSDEEYYQLFSKYDRQLRDQFNYTDLFRTMINTIMS</sequence>
<dbReference type="Proteomes" id="UP000663845">
    <property type="component" value="Unassembled WGS sequence"/>
</dbReference>
<dbReference type="InterPro" id="IPR002048">
    <property type="entry name" value="EF_hand_dom"/>
</dbReference>
<name>A0A813Q7D7_9BILA</name>
<dbReference type="AlphaFoldDB" id="A0A813Q7D7"/>
<evidence type="ECO:0000259" key="2">
    <source>
        <dbReference type="PROSITE" id="PS50222"/>
    </source>
</evidence>
<dbReference type="EMBL" id="CAJNOG010000017">
    <property type="protein sequence ID" value="CAF0763127.1"/>
    <property type="molecule type" value="Genomic_DNA"/>
</dbReference>
<dbReference type="Gene3D" id="1.10.238.10">
    <property type="entry name" value="EF-hand"/>
    <property type="match status" value="2"/>
</dbReference>
<dbReference type="PROSITE" id="PS50222">
    <property type="entry name" value="EF_HAND_2"/>
    <property type="match status" value="1"/>
</dbReference>
<feature type="domain" description="EF-hand" evidence="2">
    <location>
        <begin position="392"/>
        <end position="427"/>
    </location>
</feature>
<protein>
    <recommendedName>
        <fullName evidence="2">EF-hand domain-containing protein</fullName>
    </recommendedName>
</protein>
<evidence type="ECO:0000256" key="1">
    <source>
        <dbReference type="SAM" id="MobiDB-lite"/>
    </source>
</evidence>